<evidence type="ECO:0000256" key="1">
    <source>
        <dbReference type="SAM" id="MobiDB-lite"/>
    </source>
</evidence>
<proteinExistence type="predicted"/>
<feature type="compositionally biased region" description="Basic residues" evidence="1">
    <location>
        <begin position="86"/>
        <end position="108"/>
    </location>
</feature>
<name>A0A6C0JHI2_9ZZZZ</name>
<feature type="region of interest" description="Disordered" evidence="1">
    <location>
        <begin position="85"/>
        <end position="108"/>
    </location>
</feature>
<sequence length="108" mass="12795">MKRHQRQSDGKYHIRGKKYELLEGSRAQVWHHTAYKTSGGLTRSHLMKNKHGRIVSKKKHTTAKRQKRLEKAGYKPKKGKFVVMRRSMRKKKGKSKSKTRKAKKKKQK</sequence>
<dbReference type="Pfam" id="PF19060">
    <property type="entry name" value="DVNP"/>
    <property type="match status" value="1"/>
</dbReference>
<reference evidence="2" key="1">
    <citation type="journal article" date="2020" name="Nature">
        <title>Giant virus diversity and host interactions through global metagenomics.</title>
        <authorList>
            <person name="Schulz F."/>
            <person name="Roux S."/>
            <person name="Paez-Espino D."/>
            <person name="Jungbluth S."/>
            <person name="Walsh D.A."/>
            <person name="Denef V.J."/>
            <person name="McMahon K.D."/>
            <person name="Konstantinidis K.T."/>
            <person name="Eloe-Fadrosh E.A."/>
            <person name="Kyrpides N.C."/>
            <person name="Woyke T."/>
        </authorList>
    </citation>
    <scope>NUCLEOTIDE SEQUENCE</scope>
    <source>
        <strain evidence="2">GVMAG-M-3300025890-48</strain>
    </source>
</reference>
<accession>A0A6C0JHI2</accession>
<evidence type="ECO:0000313" key="2">
    <source>
        <dbReference type="EMBL" id="QHU03114.1"/>
    </source>
</evidence>
<dbReference type="GO" id="GO:0003677">
    <property type="term" value="F:DNA binding"/>
    <property type="evidence" value="ECO:0007669"/>
    <property type="project" value="InterPro"/>
</dbReference>
<organism evidence="2">
    <name type="scientific">viral metagenome</name>
    <dbReference type="NCBI Taxonomy" id="1070528"/>
    <lineage>
        <taxon>unclassified sequences</taxon>
        <taxon>metagenomes</taxon>
        <taxon>organismal metagenomes</taxon>
    </lineage>
</organism>
<dbReference type="AlphaFoldDB" id="A0A6C0JHI2"/>
<dbReference type="EMBL" id="MN740369">
    <property type="protein sequence ID" value="QHU03114.1"/>
    <property type="molecule type" value="Genomic_DNA"/>
</dbReference>
<protein>
    <submittedName>
        <fullName evidence="2">Uncharacterized protein</fullName>
    </submittedName>
</protein>
<dbReference type="GO" id="GO:0051276">
    <property type="term" value="P:chromosome organization"/>
    <property type="evidence" value="ECO:0007669"/>
    <property type="project" value="InterPro"/>
</dbReference>
<dbReference type="InterPro" id="IPR043928">
    <property type="entry name" value="DNVP"/>
</dbReference>